<accession>A0A167QEX5</accession>
<evidence type="ECO:0000313" key="9">
    <source>
        <dbReference type="Proteomes" id="UP000076874"/>
    </source>
</evidence>
<dbReference type="Gene3D" id="1.20.1250.20">
    <property type="entry name" value="MFS general substrate transporter like domains"/>
    <property type="match status" value="2"/>
</dbReference>
<feature type="transmembrane region" description="Helical" evidence="6">
    <location>
        <begin position="299"/>
        <end position="318"/>
    </location>
</feature>
<sequence length="611" mass="65716">MASKVSEIRPLEGENIPPSDDKDALTVPPVAVTDGVLKVESISRMWSGYGLALAWLGMILVAIAVSLNGLTISSFQPYALSEFGAHAMLAAITTLQNILNAAAKPFMAKLADVWGRCEAISLAVVFIVVGFIINASSHSLGQLASGQIFYAIGYIGIEFLQQVLTADTTTLENRSFFGSLILSPAIFTAWISAPIVSALVPEDWRWGYGMWAIIYPVISLPLLLSLWWHQRKLKPDVIGSNTASAAANDGHAFAGTRARLARIWTQFDPVGLVLFTASLVLILLPMTLATNIFHTWHSAAVISMIVLGGLCFVAFVVYELYVPRFPILSLRLAKNRTVAAGCMIDTFLFLSYYMWSSYLYSFFVVANAQSAKAATNIITSQGVATATWGLTISLLVKKTGNVKWVAVGGTAIKLIGGGLMLRYTVASASVTQIVFGQIVSGMGTGMISIVVQTAVQAVASHQDVASVTTLYESSRAVGAAVGTAISGAIWTTQLPRRLHQYLPATAQGNATAIASSFVVASSFAPGSPERVAINRSYEEVMHILMIVSLVLLVVPLFLALAMENIDLFEIDKKRTLVEQGNIIGAHNHSFKFWSTRRRTGDQPQNASETTA</sequence>
<keyword evidence="9" id="KW-1185">Reference proteome</keyword>
<feature type="region of interest" description="Disordered" evidence="5">
    <location>
        <begin position="1"/>
        <end position="23"/>
    </location>
</feature>
<dbReference type="SUPFAM" id="SSF103473">
    <property type="entry name" value="MFS general substrate transporter"/>
    <property type="match status" value="2"/>
</dbReference>
<comment type="subcellular location">
    <subcellularLocation>
        <location evidence="1">Membrane</location>
        <topology evidence="1">Multi-pass membrane protein</topology>
    </subcellularLocation>
</comment>
<organism evidence="8 9">
    <name type="scientific">Niveomyces insectorum RCEF 264</name>
    <dbReference type="NCBI Taxonomy" id="1081102"/>
    <lineage>
        <taxon>Eukaryota</taxon>
        <taxon>Fungi</taxon>
        <taxon>Dikarya</taxon>
        <taxon>Ascomycota</taxon>
        <taxon>Pezizomycotina</taxon>
        <taxon>Sordariomycetes</taxon>
        <taxon>Hypocreomycetidae</taxon>
        <taxon>Hypocreales</taxon>
        <taxon>Cordycipitaceae</taxon>
        <taxon>Niveomyces</taxon>
    </lineage>
</organism>
<dbReference type="PANTHER" id="PTHR23501">
    <property type="entry name" value="MAJOR FACILITATOR SUPERFAMILY"/>
    <property type="match status" value="1"/>
</dbReference>
<feature type="compositionally biased region" description="Basic and acidic residues" evidence="5">
    <location>
        <begin position="1"/>
        <end position="12"/>
    </location>
</feature>
<dbReference type="PANTHER" id="PTHR23501:SF87">
    <property type="entry name" value="SIDEROPHORE IRON TRANSPORTER 2"/>
    <property type="match status" value="1"/>
</dbReference>
<feature type="transmembrane region" description="Helical" evidence="6">
    <location>
        <begin position="83"/>
        <end position="101"/>
    </location>
</feature>
<feature type="transmembrane region" description="Helical" evidence="6">
    <location>
        <begin position="404"/>
        <end position="421"/>
    </location>
</feature>
<evidence type="ECO:0000256" key="2">
    <source>
        <dbReference type="ARBA" id="ARBA00022692"/>
    </source>
</evidence>
<evidence type="ECO:0000259" key="7">
    <source>
        <dbReference type="PROSITE" id="PS50850"/>
    </source>
</evidence>
<dbReference type="Proteomes" id="UP000076874">
    <property type="component" value="Unassembled WGS sequence"/>
</dbReference>
<protein>
    <submittedName>
        <fullName evidence="8">Siderophore iron transporter</fullName>
    </submittedName>
</protein>
<feature type="transmembrane region" description="Helical" evidence="6">
    <location>
        <begin position="48"/>
        <end position="71"/>
    </location>
</feature>
<feature type="domain" description="Major facilitator superfamily (MFS) profile" evidence="7">
    <location>
        <begin position="50"/>
        <end position="566"/>
    </location>
</feature>
<evidence type="ECO:0000256" key="4">
    <source>
        <dbReference type="ARBA" id="ARBA00023136"/>
    </source>
</evidence>
<dbReference type="OrthoDB" id="4088837at2759"/>
<evidence type="ECO:0000256" key="1">
    <source>
        <dbReference type="ARBA" id="ARBA00004141"/>
    </source>
</evidence>
<dbReference type="InterPro" id="IPR036259">
    <property type="entry name" value="MFS_trans_sf"/>
</dbReference>
<feature type="transmembrane region" description="Helical" evidence="6">
    <location>
        <begin position="272"/>
        <end position="293"/>
    </location>
</feature>
<dbReference type="GO" id="GO:0022857">
    <property type="term" value="F:transmembrane transporter activity"/>
    <property type="evidence" value="ECO:0007669"/>
    <property type="project" value="InterPro"/>
</dbReference>
<evidence type="ECO:0000256" key="3">
    <source>
        <dbReference type="ARBA" id="ARBA00022989"/>
    </source>
</evidence>
<dbReference type="EMBL" id="AZHD01000014">
    <property type="protein sequence ID" value="OAA57579.1"/>
    <property type="molecule type" value="Genomic_DNA"/>
</dbReference>
<gene>
    <name evidence="8" type="ORF">SPI_07238</name>
</gene>
<feature type="transmembrane region" description="Helical" evidence="6">
    <location>
        <begin position="338"/>
        <end position="355"/>
    </location>
</feature>
<dbReference type="InterPro" id="IPR020846">
    <property type="entry name" value="MFS_dom"/>
</dbReference>
<feature type="transmembrane region" description="Helical" evidence="6">
    <location>
        <begin position="147"/>
        <end position="164"/>
    </location>
</feature>
<dbReference type="AlphaFoldDB" id="A0A167QEX5"/>
<name>A0A167QEX5_9HYPO</name>
<dbReference type="GO" id="GO:0005886">
    <property type="term" value="C:plasma membrane"/>
    <property type="evidence" value="ECO:0007669"/>
    <property type="project" value="TreeGrafter"/>
</dbReference>
<dbReference type="PROSITE" id="PS50850">
    <property type="entry name" value="MFS"/>
    <property type="match status" value="1"/>
</dbReference>
<feature type="transmembrane region" description="Helical" evidence="6">
    <location>
        <begin position="113"/>
        <end position="135"/>
    </location>
</feature>
<evidence type="ECO:0000256" key="6">
    <source>
        <dbReference type="SAM" id="Phobius"/>
    </source>
</evidence>
<evidence type="ECO:0000313" key="8">
    <source>
        <dbReference type="EMBL" id="OAA57579.1"/>
    </source>
</evidence>
<evidence type="ECO:0000256" key="5">
    <source>
        <dbReference type="SAM" id="MobiDB-lite"/>
    </source>
</evidence>
<comment type="caution">
    <text evidence="8">The sequence shown here is derived from an EMBL/GenBank/DDBJ whole genome shotgun (WGS) entry which is preliminary data.</text>
</comment>
<keyword evidence="4 6" id="KW-0472">Membrane</keyword>
<feature type="transmembrane region" description="Helical" evidence="6">
    <location>
        <begin position="206"/>
        <end position="228"/>
    </location>
</feature>
<keyword evidence="2 6" id="KW-0812">Transmembrane</keyword>
<feature type="transmembrane region" description="Helical" evidence="6">
    <location>
        <begin position="433"/>
        <end position="455"/>
    </location>
</feature>
<proteinExistence type="predicted"/>
<feature type="transmembrane region" description="Helical" evidence="6">
    <location>
        <begin position="540"/>
        <end position="562"/>
    </location>
</feature>
<reference evidence="8 9" key="1">
    <citation type="journal article" date="2016" name="Genome Biol. Evol.">
        <title>Divergent and convergent evolution of fungal pathogenicity.</title>
        <authorList>
            <person name="Shang Y."/>
            <person name="Xiao G."/>
            <person name="Zheng P."/>
            <person name="Cen K."/>
            <person name="Zhan S."/>
            <person name="Wang C."/>
        </authorList>
    </citation>
    <scope>NUCLEOTIDE SEQUENCE [LARGE SCALE GENOMIC DNA]</scope>
    <source>
        <strain evidence="8 9">RCEF 264</strain>
    </source>
</reference>
<keyword evidence="3 6" id="KW-1133">Transmembrane helix</keyword>
<feature type="transmembrane region" description="Helical" evidence="6">
    <location>
        <begin position="176"/>
        <end position="200"/>
    </location>
</feature>